<dbReference type="Pfam" id="PF14983">
    <property type="entry name" value="SPMIP10-like"/>
    <property type="match status" value="1"/>
</dbReference>
<gene>
    <name evidence="1" type="ORF">SNE40_010321</name>
</gene>
<evidence type="ECO:0000313" key="1">
    <source>
        <dbReference type="EMBL" id="KAK6182697.1"/>
    </source>
</evidence>
<keyword evidence="2" id="KW-1185">Reference proteome</keyword>
<protein>
    <submittedName>
        <fullName evidence="1">Uncharacterized protein</fullName>
    </submittedName>
</protein>
<dbReference type="Proteomes" id="UP001347796">
    <property type="component" value="Unassembled WGS sequence"/>
</dbReference>
<comment type="caution">
    <text evidence="1">The sequence shown here is derived from an EMBL/GenBank/DDBJ whole genome shotgun (WGS) entry which is preliminary data.</text>
</comment>
<dbReference type="InterPro" id="IPR027965">
    <property type="entry name" value="SPMIP10"/>
</dbReference>
<organism evidence="1 2">
    <name type="scientific">Patella caerulea</name>
    <name type="common">Rayed Mediterranean limpet</name>
    <dbReference type="NCBI Taxonomy" id="87958"/>
    <lineage>
        <taxon>Eukaryota</taxon>
        <taxon>Metazoa</taxon>
        <taxon>Spiralia</taxon>
        <taxon>Lophotrochozoa</taxon>
        <taxon>Mollusca</taxon>
        <taxon>Gastropoda</taxon>
        <taxon>Patellogastropoda</taxon>
        <taxon>Patelloidea</taxon>
        <taxon>Patellidae</taxon>
        <taxon>Patella</taxon>
    </lineage>
</organism>
<dbReference type="EMBL" id="JAZGQO010000007">
    <property type="protein sequence ID" value="KAK6182697.1"/>
    <property type="molecule type" value="Genomic_DNA"/>
</dbReference>
<dbReference type="AlphaFoldDB" id="A0AAN8PRH4"/>
<dbReference type="PANTHER" id="PTHR35247:SF1">
    <property type="entry name" value="TESTIS-EXPRESSED PROTEIN 43"/>
    <property type="match status" value="1"/>
</dbReference>
<sequence length="123" mass="14822">MSGGTYKEEFGKNMFTHCEARVPSFSRAHPIIPRLYVQEWKTDMKNRELIIKNAHPGRVPHYEHDENLFLDKREQMAYNVEDRNRVESKYKMPSRSKLLRPDFHHETSRYQSSLMFRTDKEFA</sequence>
<evidence type="ECO:0000313" key="2">
    <source>
        <dbReference type="Proteomes" id="UP001347796"/>
    </source>
</evidence>
<reference evidence="1 2" key="1">
    <citation type="submission" date="2024-01" db="EMBL/GenBank/DDBJ databases">
        <title>The genome of the rayed Mediterranean limpet Patella caerulea (Linnaeus, 1758).</title>
        <authorList>
            <person name="Anh-Thu Weber A."/>
            <person name="Halstead-Nussloch G."/>
        </authorList>
    </citation>
    <scope>NUCLEOTIDE SEQUENCE [LARGE SCALE GENOMIC DNA]</scope>
    <source>
        <strain evidence="1">AATW-2023a</strain>
        <tissue evidence="1">Whole specimen</tissue>
    </source>
</reference>
<name>A0AAN8PRH4_PATCE</name>
<accession>A0AAN8PRH4</accession>
<dbReference type="PANTHER" id="PTHR35247">
    <property type="entry name" value="TESTIS-EXPRESSED PROTEIN 43"/>
    <property type="match status" value="1"/>
</dbReference>
<proteinExistence type="predicted"/>